<keyword evidence="1" id="KW-1133">Transmembrane helix</keyword>
<sequence length="237" mass="26756">MEPLSYREIVSDGKYFSFYHPHHHPRLELNARIHDNPADLGTRGCKPQELANYNLWDKDVLTIKTTNRVAKIASRQLKRQFDSFIKSASTDIAEKYVTHGLQWVSIPSHVPHLGGLWEATIKTTTYERVPPETLAEGVLISTIRYFTRGIAVGLITTIMLYLLAAINHHLVAVVIYYLVATTYLVCYPPSTIVVQHHLIIGSIKQSLIIHSPSSITVSIPSPSPTIVLLRPRRTHHI</sequence>
<dbReference type="Proteomes" id="UP000037069">
    <property type="component" value="Unassembled WGS sequence"/>
</dbReference>
<protein>
    <submittedName>
        <fullName evidence="2">Uncharacterized protein</fullName>
    </submittedName>
</protein>
<dbReference type="AlphaFoldDB" id="A0A0L0C7R3"/>
<feature type="transmembrane region" description="Helical" evidence="1">
    <location>
        <begin position="170"/>
        <end position="187"/>
    </location>
</feature>
<accession>A0A0L0C7R3</accession>
<evidence type="ECO:0000313" key="2">
    <source>
        <dbReference type="EMBL" id="KNC28315.1"/>
    </source>
</evidence>
<keyword evidence="3" id="KW-1185">Reference proteome</keyword>
<organism evidence="2 3">
    <name type="scientific">Lucilia cuprina</name>
    <name type="common">Green bottle fly</name>
    <name type="synonym">Australian sheep blowfly</name>
    <dbReference type="NCBI Taxonomy" id="7375"/>
    <lineage>
        <taxon>Eukaryota</taxon>
        <taxon>Metazoa</taxon>
        <taxon>Ecdysozoa</taxon>
        <taxon>Arthropoda</taxon>
        <taxon>Hexapoda</taxon>
        <taxon>Insecta</taxon>
        <taxon>Pterygota</taxon>
        <taxon>Neoptera</taxon>
        <taxon>Endopterygota</taxon>
        <taxon>Diptera</taxon>
        <taxon>Brachycera</taxon>
        <taxon>Muscomorpha</taxon>
        <taxon>Oestroidea</taxon>
        <taxon>Calliphoridae</taxon>
        <taxon>Luciliinae</taxon>
        <taxon>Lucilia</taxon>
    </lineage>
</organism>
<name>A0A0L0C7R3_LUCCU</name>
<gene>
    <name evidence="2" type="ORF">FF38_03481</name>
</gene>
<evidence type="ECO:0000313" key="3">
    <source>
        <dbReference type="Proteomes" id="UP000037069"/>
    </source>
</evidence>
<feature type="transmembrane region" description="Helical" evidence="1">
    <location>
        <begin position="145"/>
        <end position="164"/>
    </location>
</feature>
<reference evidence="2 3" key="1">
    <citation type="journal article" date="2015" name="Nat. Commun.">
        <title>Lucilia cuprina genome unlocks parasitic fly biology to underpin future interventions.</title>
        <authorList>
            <person name="Anstead C.A."/>
            <person name="Korhonen P.K."/>
            <person name="Young N.D."/>
            <person name="Hall R.S."/>
            <person name="Jex A.R."/>
            <person name="Murali S.C."/>
            <person name="Hughes D.S."/>
            <person name="Lee S.F."/>
            <person name="Perry T."/>
            <person name="Stroehlein A.J."/>
            <person name="Ansell B.R."/>
            <person name="Breugelmans B."/>
            <person name="Hofmann A."/>
            <person name="Qu J."/>
            <person name="Dugan S."/>
            <person name="Lee S.L."/>
            <person name="Chao H."/>
            <person name="Dinh H."/>
            <person name="Han Y."/>
            <person name="Doddapaneni H.V."/>
            <person name="Worley K.C."/>
            <person name="Muzny D.M."/>
            <person name="Ioannidis P."/>
            <person name="Waterhouse R.M."/>
            <person name="Zdobnov E.M."/>
            <person name="James P.J."/>
            <person name="Bagnall N.H."/>
            <person name="Kotze A.C."/>
            <person name="Gibbs R.A."/>
            <person name="Richards S."/>
            <person name="Batterham P."/>
            <person name="Gasser R.B."/>
        </authorList>
    </citation>
    <scope>NUCLEOTIDE SEQUENCE [LARGE SCALE GENOMIC DNA]</scope>
    <source>
        <strain evidence="2 3">LS</strain>
        <tissue evidence="2">Full body</tissue>
    </source>
</reference>
<evidence type="ECO:0000256" key="1">
    <source>
        <dbReference type="SAM" id="Phobius"/>
    </source>
</evidence>
<keyword evidence="1" id="KW-0472">Membrane</keyword>
<keyword evidence="1" id="KW-0812">Transmembrane</keyword>
<dbReference type="EMBL" id="JRES01000793">
    <property type="protein sequence ID" value="KNC28315.1"/>
    <property type="molecule type" value="Genomic_DNA"/>
</dbReference>
<comment type="caution">
    <text evidence="2">The sequence shown here is derived from an EMBL/GenBank/DDBJ whole genome shotgun (WGS) entry which is preliminary data.</text>
</comment>
<proteinExistence type="predicted"/>